<dbReference type="RefSeq" id="WP_078921390.1">
    <property type="nucleotide sequence ID" value="NZ_FUYB01000003.1"/>
</dbReference>
<name>A0A1T4W3S3_9GAMM</name>
<accession>A0A1T4W3S3</accession>
<dbReference type="AlphaFoldDB" id="A0A1T4W3S3"/>
<dbReference type="EMBL" id="FUYB01000003">
    <property type="protein sequence ID" value="SKA71718.1"/>
    <property type="molecule type" value="Genomic_DNA"/>
</dbReference>
<reference evidence="1 2" key="1">
    <citation type="submission" date="2017-02" db="EMBL/GenBank/DDBJ databases">
        <authorList>
            <person name="Peterson S.W."/>
        </authorList>
    </citation>
    <scope>NUCLEOTIDE SEQUENCE [LARGE SCALE GENOMIC DNA]</scope>
    <source>
        <strain evidence="1 2">ATCC 49788</strain>
    </source>
</reference>
<dbReference type="OrthoDB" id="547680at2"/>
<evidence type="ECO:0008006" key="3">
    <source>
        <dbReference type="Google" id="ProtNLM"/>
    </source>
</evidence>
<protein>
    <recommendedName>
        <fullName evidence="3">Extracellular solute-binding protein, family 3</fullName>
    </recommendedName>
</protein>
<sequence>MRTKSFQWLPLLVVISAILWIMCSARVMAKRPPVPTNTLPQQPTLQVRVTQAQGVDLDKIIYFALLKLALEKSGRSYELKAIYVPEIRPVMRMHTNPDLINVFWKGTSPAFEQEFLPVRIPLLHGLLGYRVFLIRKDSQAQFDQVKTIADLAHFHALLGRDWIDTEIYRANHLPVVASFYPNLIPMLAAGRGDYFSRSILEINQELNTDQYPEISIEQSLLLYYPLAMYFFVAPDNQALHDALYQGLEKAIADGSYDNLLATHPSTRDLFKTLHLSERRLLMIENPLLSEETRAVLAKYVSNPQDISSLPGIGNNH</sequence>
<dbReference type="STRING" id="92487.SAMN02745130_00901"/>
<organism evidence="1 2">
    <name type="scientific">Thiothrix eikelboomii</name>
    <dbReference type="NCBI Taxonomy" id="92487"/>
    <lineage>
        <taxon>Bacteria</taxon>
        <taxon>Pseudomonadati</taxon>
        <taxon>Pseudomonadota</taxon>
        <taxon>Gammaproteobacteria</taxon>
        <taxon>Thiotrichales</taxon>
        <taxon>Thiotrichaceae</taxon>
        <taxon>Thiothrix</taxon>
    </lineage>
</organism>
<keyword evidence="2" id="KW-1185">Reference proteome</keyword>
<gene>
    <name evidence="1" type="ORF">SAMN02745130_00901</name>
</gene>
<evidence type="ECO:0000313" key="1">
    <source>
        <dbReference type="EMBL" id="SKA71718.1"/>
    </source>
</evidence>
<dbReference type="Gene3D" id="3.40.190.10">
    <property type="entry name" value="Periplasmic binding protein-like II"/>
    <property type="match status" value="2"/>
</dbReference>
<evidence type="ECO:0000313" key="2">
    <source>
        <dbReference type="Proteomes" id="UP000190460"/>
    </source>
</evidence>
<dbReference type="SUPFAM" id="SSF53850">
    <property type="entry name" value="Periplasmic binding protein-like II"/>
    <property type="match status" value="1"/>
</dbReference>
<proteinExistence type="predicted"/>
<dbReference type="Proteomes" id="UP000190460">
    <property type="component" value="Unassembled WGS sequence"/>
</dbReference>